<organism evidence="5 6">
    <name type="scientific">Chamaesiphon minutus (strain ATCC 27169 / PCC 6605)</name>
    <dbReference type="NCBI Taxonomy" id="1173020"/>
    <lineage>
        <taxon>Bacteria</taxon>
        <taxon>Bacillati</taxon>
        <taxon>Cyanobacteriota</taxon>
        <taxon>Cyanophyceae</taxon>
        <taxon>Gomontiellales</taxon>
        <taxon>Chamaesiphonaceae</taxon>
        <taxon>Chamaesiphon</taxon>
    </lineage>
</organism>
<dbReference type="InterPro" id="IPR033344">
    <property type="entry name" value="CURT1"/>
</dbReference>
<evidence type="ECO:0000313" key="6">
    <source>
        <dbReference type="Proteomes" id="UP000010366"/>
    </source>
</evidence>
<dbReference type="HOGENOM" id="CLU_876307_0_0_3"/>
<dbReference type="PANTHER" id="PTHR33222">
    <property type="match status" value="1"/>
</dbReference>
<keyword evidence="3" id="KW-0472">Membrane</keyword>
<accession>K9UM06</accession>
<comment type="subcellular location">
    <subcellularLocation>
        <location evidence="1">Membrane</location>
        <topology evidence="1">Multi-pass membrane protein</topology>
    </subcellularLocation>
</comment>
<dbReference type="EMBL" id="CP003600">
    <property type="protein sequence ID" value="AFY95693.1"/>
    <property type="molecule type" value="Genomic_DNA"/>
</dbReference>
<evidence type="ECO:0000256" key="3">
    <source>
        <dbReference type="SAM" id="Phobius"/>
    </source>
</evidence>
<evidence type="ECO:0000259" key="4">
    <source>
        <dbReference type="Pfam" id="PF14159"/>
    </source>
</evidence>
<keyword evidence="3" id="KW-0812">Transmembrane</keyword>
<feature type="transmembrane region" description="Helical" evidence="3">
    <location>
        <begin position="275"/>
        <end position="293"/>
    </location>
</feature>
<proteinExistence type="predicted"/>
<dbReference type="Proteomes" id="UP000010366">
    <property type="component" value="Chromosome"/>
</dbReference>
<protein>
    <recommendedName>
        <fullName evidence="4">Cyanobacterial aminoacyl-tRNA synthetase CAAD domain-containing protein</fullName>
    </recommendedName>
</protein>
<dbReference type="RefSeq" id="WP_015161785.1">
    <property type="nucleotide sequence ID" value="NC_019697.1"/>
</dbReference>
<dbReference type="GO" id="GO:0016020">
    <property type="term" value="C:membrane"/>
    <property type="evidence" value="ECO:0007669"/>
    <property type="project" value="UniProtKB-SubCell"/>
</dbReference>
<name>K9UM06_CHAP6</name>
<feature type="region of interest" description="Disordered" evidence="2">
    <location>
        <begin position="1"/>
        <end position="43"/>
    </location>
</feature>
<feature type="domain" description="Cyanobacterial aminoacyl-tRNA synthetase CAAD" evidence="4">
    <location>
        <begin position="231"/>
        <end position="314"/>
    </location>
</feature>
<dbReference type="GO" id="GO:0009579">
    <property type="term" value="C:thylakoid"/>
    <property type="evidence" value="ECO:0007669"/>
    <property type="project" value="InterPro"/>
</dbReference>
<dbReference type="eggNOG" id="COG0008">
    <property type="taxonomic scope" value="Bacteria"/>
</dbReference>
<evidence type="ECO:0000313" key="5">
    <source>
        <dbReference type="EMBL" id="AFY95693.1"/>
    </source>
</evidence>
<dbReference type="Pfam" id="PF14159">
    <property type="entry name" value="CAAD"/>
    <property type="match status" value="1"/>
</dbReference>
<dbReference type="InterPro" id="IPR025564">
    <property type="entry name" value="CAAD_dom"/>
</dbReference>
<gene>
    <name evidence="5" type="ORF">Cha6605_4778</name>
</gene>
<keyword evidence="3" id="KW-1133">Transmembrane helix</keyword>
<reference evidence="5 6" key="1">
    <citation type="submission" date="2012-05" db="EMBL/GenBank/DDBJ databases">
        <title>Finished chromosome of genome of Chamaesiphon sp. PCC 6605.</title>
        <authorList>
            <consortium name="US DOE Joint Genome Institute"/>
            <person name="Gugger M."/>
            <person name="Coursin T."/>
            <person name="Rippka R."/>
            <person name="Tandeau De Marsac N."/>
            <person name="Huntemann M."/>
            <person name="Wei C.-L."/>
            <person name="Han J."/>
            <person name="Detter J.C."/>
            <person name="Han C."/>
            <person name="Tapia R."/>
            <person name="Chen A."/>
            <person name="Kyrpides N."/>
            <person name="Mavromatis K."/>
            <person name="Markowitz V."/>
            <person name="Szeto E."/>
            <person name="Ivanova N."/>
            <person name="Pagani I."/>
            <person name="Pati A."/>
            <person name="Goodwin L."/>
            <person name="Nordberg H.P."/>
            <person name="Cantor M.N."/>
            <person name="Hua S.X."/>
            <person name="Woyke T."/>
            <person name="Kerfeld C.A."/>
        </authorList>
    </citation>
    <scope>NUCLEOTIDE SEQUENCE [LARGE SCALE GENOMIC DNA]</scope>
    <source>
        <strain evidence="6">ATCC 27169 / PCC 6605</strain>
    </source>
</reference>
<dbReference type="STRING" id="1173020.Cha6605_4778"/>
<sequence>MSIDLTTELSRIDEHDPNHDRTTKTEEHKSKEAEEYDNAHVENSTLENMAPMVDEAEFTEVPTADSIETMDDRAEMAMANDENVMADADSESVTMPDLGEDMMVANEDVPDTSPSEAIATPTLDDTMATNDSDVKIANESPVTIDLDDDAMKYDQKSLEKSAGEIEASLHSSSDAIVDNEYAPTVTSMELEATIPATSDAADDKSIADSAKEIWQSLQSNKDELLDNAKSSVADYYQNNRQLFDWLGLTIVAFVAIKLLFAGLNAVDSIPLMSPILKVVGLIYTVRFVLRYVIREQDRKELMQAIDRTKAEIFGSQK</sequence>
<dbReference type="PANTHER" id="PTHR33222:SF4">
    <property type="entry name" value="PROTEIN CURVATURE THYLAKOID 1A, CHLOROPLASTIC"/>
    <property type="match status" value="1"/>
</dbReference>
<keyword evidence="6" id="KW-1185">Reference proteome</keyword>
<evidence type="ECO:0000256" key="2">
    <source>
        <dbReference type="SAM" id="MobiDB-lite"/>
    </source>
</evidence>
<feature type="compositionally biased region" description="Basic and acidic residues" evidence="2">
    <location>
        <begin position="10"/>
        <end position="40"/>
    </location>
</feature>
<dbReference type="AlphaFoldDB" id="K9UM06"/>
<dbReference type="KEGG" id="cmp:Cha6605_4778"/>
<evidence type="ECO:0000256" key="1">
    <source>
        <dbReference type="ARBA" id="ARBA00004141"/>
    </source>
</evidence>
<feature type="transmembrane region" description="Helical" evidence="3">
    <location>
        <begin position="245"/>
        <end position="263"/>
    </location>
</feature>
<dbReference type="OrthoDB" id="459910at2"/>